<dbReference type="GO" id="GO:0030246">
    <property type="term" value="F:carbohydrate binding"/>
    <property type="evidence" value="ECO:0007669"/>
    <property type="project" value="UniProtKB-UniRule"/>
</dbReference>
<dbReference type="AlphaFoldDB" id="A0A183DUQ6"/>
<sequence>MSEALPYVESIPGGLYPGRAIVLKGAVVHEPHQKRFAVELCCGLLVQGDHQDDKALHFNPRFDVNNSWFGGQADRQIVLNSMTGNRWGIEERYANVFKEGYPFSMRILALAEYYKKAHIFSSAALFFNLRSPFVLNVKAQFQIAVDGRHLCDYLHRIPVSEVKTLYIRGNVRIDTIEYQGDEGSPVVG</sequence>
<dbReference type="Pfam" id="PF00337">
    <property type="entry name" value="Gal-bind_lectin"/>
    <property type="match status" value="2"/>
</dbReference>
<reference evidence="6" key="1">
    <citation type="submission" date="2016-06" db="UniProtKB">
        <authorList>
            <consortium name="WormBaseParasite"/>
        </authorList>
    </citation>
    <scope>IDENTIFICATION</scope>
</reference>
<dbReference type="SMART" id="SM00276">
    <property type="entry name" value="GLECT"/>
    <property type="match status" value="1"/>
</dbReference>
<dbReference type="SUPFAM" id="SSF49899">
    <property type="entry name" value="Concanavalin A-like lectins/glucanases"/>
    <property type="match status" value="1"/>
</dbReference>
<dbReference type="PANTHER" id="PTHR11346">
    <property type="entry name" value="GALECTIN"/>
    <property type="match status" value="1"/>
</dbReference>
<keyword evidence="1 2" id="KW-0430">Lectin</keyword>
<dbReference type="Proteomes" id="UP000271098">
    <property type="component" value="Unassembled WGS sequence"/>
</dbReference>
<dbReference type="SMART" id="SM00908">
    <property type="entry name" value="Gal-bind_lectin"/>
    <property type="match status" value="1"/>
</dbReference>
<feature type="domain" description="Galectin" evidence="3">
    <location>
        <begin position="7"/>
        <end position="179"/>
    </location>
</feature>
<dbReference type="WBParaSite" id="GPUH_0001246101-mRNA-1">
    <property type="protein sequence ID" value="GPUH_0001246101-mRNA-1"/>
    <property type="gene ID" value="GPUH_0001246101"/>
</dbReference>
<dbReference type="EMBL" id="UYRT01079317">
    <property type="protein sequence ID" value="VDN20470.1"/>
    <property type="molecule type" value="Genomic_DNA"/>
</dbReference>
<evidence type="ECO:0000256" key="1">
    <source>
        <dbReference type="ARBA" id="ARBA00022734"/>
    </source>
</evidence>
<proteinExistence type="predicted"/>
<dbReference type="PROSITE" id="PS51304">
    <property type="entry name" value="GALECTIN"/>
    <property type="match status" value="1"/>
</dbReference>
<protein>
    <recommendedName>
        <fullName evidence="2">Galectin</fullName>
    </recommendedName>
</protein>
<dbReference type="InterPro" id="IPR044156">
    <property type="entry name" value="Galectin-like"/>
</dbReference>
<dbReference type="GO" id="GO:0016936">
    <property type="term" value="F:galactoside binding"/>
    <property type="evidence" value="ECO:0007669"/>
    <property type="project" value="TreeGrafter"/>
</dbReference>
<dbReference type="OrthoDB" id="6251307at2759"/>
<evidence type="ECO:0000256" key="2">
    <source>
        <dbReference type="RuleBase" id="RU102079"/>
    </source>
</evidence>
<dbReference type="CDD" id="cd00070">
    <property type="entry name" value="GLECT"/>
    <property type="match status" value="1"/>
</dbReference>
<name>A0A183DUQ6_9BILA</name>
<evidence type="ECO:0000313" key="6">
    <source>
        <dbReference type="WBParaSite" id="GPUH_0001246101-mRNA-1"/>
    </source>
</evidence>
<gene>
    <name evidence="4" type="ORF">GPUH_LOCUS12447</name>
</gene>
<reference evidence="4 5" key="2">
    <citation type="submission" date="2018-11" db="EMBL/GenBank/DDBJ databases">
        <authorList>
            <consortium name="Pathogen Informatics"/>
        </authorList>
    </citation>
    <scope>NUCLEOTIDE SEQUENCE [LARGE SCALE GENOMIC DNA]</scope>
</reference>
<evidence type="ECO:0000313" key="5">
    <source>
        <dbReference type="Proteomes" id="UP000271098"/>
    </source>
</evidence>
<dbReference type="PANTHER" id="PTHR11346:SF171">
    <property type="entry name" value="GALECTIN"/>
    <property type="match status" value="1"/>
</dbReference>
<accession>A0A183DUQ6</accession>
<organism evidence="6">
    <name type="scientific">Gongylonema pulchrum</name>
    <dbReference type="NCBI Taxonomy" id="637853"/>
    <lineage>
        <taxon>Eukaryota</taxon>
        <taxon>Metazoa</taxon>
        <taxon>Ecdysozoa</taxon>
        <taxon>Nematoda</taxon>
        <taxon>Chromadorea</taxon>
        <taxon>Rhabditida</taxon>
        <taxon>Spirurina</taxon>
        <taxon>Spiruromorpha</taxon>
        <taxon>Spiruroidea</taxon>
        <taxon>Gongylonematidae</taxon>
        <taxon>Gongylonema</taxon>
    </lineage>
</organism>
<evidence type="ECO:0000259" key="3">
    <source>
        <dbReference type="PROSITE" id="PS51304"/>
    </source>
</evidence>
<dbReference type="InterPro" id="IPR001079">
    <property type="entry name" value="Galectin_CRD"/>
</dbReference>
<dbReference type="Gene3D" id="2.60.120.200">
    <property type="match status" value="1"/>
</dbReference>
<keyword evidence="5" id="KW-1185">Reference proteome</keyword>
<evidence type="ECO:0000313" key="4">
    <source>
        <dbReference type="EMBL" id="VDN20470.1"/>
    </source>
</evidence>
<dbReference type="InterPro" id="IPR013320">
    <property type="entry name" value="ConA-like_dom_sf"/>
</dbReference>